<dbReference type="Proteomes" id="UP000813462">
    <property type="component" value="Unassembled WGS sequence"/>
</dbReference>
<reference evidence="2" key="1">
    <citation type="journal article" date="2021" name="Front. Plant Sci.">
        <title>Chromosome-Scale Genome Assembly for Chinese Sour Jujube and Insights Into Its Genome Evolution and Domestication Signature.</title>
        <authorList>
            <person name="Shen L.-Y."/>
            <person name="Luo H."/>
            <person name="Wang X.-L."/>
            <person name="Wang X.-M."/>
            <person name="Qiu X.-J."/>
            <person name="Liu H."/>
            <person name="Zhou S.-S."/>
            <person name="Jia K.-H."/>
            <person name="Nie S."/>
            <person name="Bao Y.-T."/>
            <person name="Zhang R.-G."/>
            <person name="Yun Q.-Z."/>
            <person name="Chai Y.-H."/>
            <person name="Lu J.-Y."/>
            <person name="Li Y."/>
            <person name="Zhao S.-W."/>
            <person name="Mao J.-F."/>
            <person name="Jia S.-G."/>
            <person name="Mao Y.-M."/>
        </authorList>
    </citation>
    <scope>NUCLEOTIDE SEQUENCE</scope>
    <source>
        <strain evidence="2">AT0</strain>
        <tissue evidence="2">Leaf</tissue>
    </source>
</reference>
<feature type="compositionally biased region" description="Acidic residues" evidence="1">
    <location>
        <begin position="131"/>
        <end position="141"/>
    </location>
</feature>
<dbReference type="AlphaFoldDB" id="A0A978W4I0"/>
<protein>
    <submittedName>
        <fullName evidence="2">Uncharacterized protein</fullName>
    </submittedName>
</protein>
<evidence type="ECO:0000313" key="3">
    <source>
        <dbReference type="Proteomes" id="UP000813462"/>
    </source>
</evidence>
<dbReference type="EMBL" id="JAEACU010000001">
    <property type="protein sequence ID" value="KAH7546864.1"/>
    <property type="molecule type" value="Genomic_DNA"/>
</dbReference>
<sequence>MATRSCDGNTNVSHSSIALLQERFRQLQKAKEMREEKELLRLLSESGTRRTNIRAESYEQTGMLFNSEAGHINNPHRSQTQQQGSMFQQQPKFEMKHGNLKGNEIPIFGNMFSTSTTATSSVMQYYRTNNIDDDDDDDNGSEVDTSLRL</sequence>
<feature type="region of interest" description="Disordered" evidence="1">
    <location>
        <begin position="65"/>
        <end position="89"/>
    </location>
</feature>
<gene>
    <name evidence="2" type="ORF">FEM48_Zijuj01G0246200</name>
</gene>
<dbReference type="PANTHER" id="PTHR34570">
    <property type="entry name" value="OS03G0593100 PROTEIN"/>
    <property type="match status" value="1"/>
</dbReference>
<proteinExistence type="predicted"/>
<evidence type="ECO:0000256" key="1">
    <source>
        <dbReference type="SAM" id="MobiDB-lite"/>
    </source>
</evidence>
<evidence type="ECO:0000313" key="2">
    <source>
        <dbReference type="EMBL" id="KAH7546864.1"/>
    </source>
</evidence>
<name>A0A978W4I0_ZIZJJ</name>
<feature type="compositionally biased region" description="Low complexity" evidence="1">
    <location>
        <begin position="79"/>
        <end position="89"/>
    </location>
</feature>
<organism evidence="2 3">
    <name type="scientific">Ziziphus jujuba var. spinosa</name>
    <dbReference type="NCBI Taxonomy" id="714518"/>
    <lineage>
        <taxon>Eukaryota</taxon>
        <taxon>Viridiplantae</taxon>
        <taxon>Streptophyta</taxon>
        <taxon>Embryophyta</taxon>
        <taxon>Tracheophyta</taxon>
        <taxon>Spermatophyta</taxon>
        <taxon>Magnoliopsida</taxon>
        <taxon>eudicotyledons</taxon>
        <taxon>Gunneridae</taxon>
        <taxon>Pentapetalae</taxon>
        <taxon>rosids</taxon>
        <taxon>fabids</taxon>
        <taxon>Rosales</taxon>
        <taxon>Rhamnaceae</taxon>
        <taxon>Paliureae</taxon>
        <taxon>Ziziphus</taxon>
    </lineage>
</organism>
<comment type="caution">
    <text evidence="2">The sequence shown here is derived from an EMBL/GenBank/DDBJ whole genome shotgun (WGS) entry which is preliminary data.</text>
</comment>
<accession>A0A978W4I0</accession>
<dbReference type="PANTHER" id="PTHR34570:SF12">
    <property type="entry name" value="EXPRESSED PROTEIN"/>
    <property type="match status" value="1"/>
</dbReference>
<feature type="region of interest" description="Disordered" evidence="1">
    <location>
        <begin position="128"/>
        <end position="149"/>
    </location>
</feature>